<evidence type="ECO:0000256" key="24">
    <source>
        <dbReference type="SAM" id="MobiDB-lite"/>
    </source>
</evidence>
<evidence type="ECO:0000256" key="5">
    <source>
        <dbReference type="ARBA" id="ARBA00010774"/>
    </source>
</evidence>
<evidence type="ECO:0000256" key="3">
    <source>
        <dbReference type="ARBA" id="ARBA00004123"/>
    </source>
</evidence>
<dbReference type="CDD" id="cd09097">
    <property type="entry name" value="Deadenylase_CCR4"/>
    <property type="match status" value="1"/>
</dbReference>
<dbReference type="OrthoDB" id="428734at2759"/>
<keyword evidence="17" id="KW-0804">Transcription</keyword>
<comment type="cofactor">
    <cofactor evidence="2">
        <name>Mg(2+)</name>
        <dbReference type="ChEBI" id="CHEBI:18420"/>
    </cofactor>
</comment>
<organism evidence="26 27">
    <name type="scientific">Polychaeton citri CBS 116435</name>
    <dbReference type="NCBI Taxonomy" id="1314669"/>
    <lineage>
        <taxon>Eukaryota</taxon>
        <taxon>Fungi</taxon>
        <taxon>Dikarya</taxon>
        <taxon>Ascomycota</taxon>
        <taxon>Pezizomycotina</taxon>
        <taxon>Dothideomycetes</taxon>
        <taxon>Dothideomycetidae</taxon>
        <taxon>Capnodiales</taxon>
        <taxon>Capnodiaceae</taxon>
        <taxon>Polychaeton</taxon>
    </lineage>
</organism>
<dbReference type="SUPFAM" id="SSF52058">
    <property type="entry name" value="L domain-like"/>
    <property type="match status" value="1"/>
</dbReference>
<accession>A0A9P4Q3J9</accession>
<keyword evidence="16" id="KW-0805">Transcription regulation</keyword>
<dbReference type="FunFam" id="3.60.10.10:FF:000037">
    <property type="entry name" value="Glucose-repressible alcohol dehydrogenase transcriptional effector"/>
    <property type="match status" value="1"/>
</dbReference>
<dbReference type="SMART" id="SM00369">
    <property type="entry name" value="LRR_TYP"/>
    <property type="match status" value="2"/>
</dbReference>
<comment type="function">
    <text evidence="23">Acts as a catalytic component of the CCR4-NOT core complex, which in the nucleus seems to be a general transcription factor, and in the cytoplasm the major mRNA deadenylase involved in mRNA turnover. Ccr4 has 3'-5' RNase activity with a strong preference for polyadenylated substrates and also low exonuclease activity towards single-stranded DNA.</text>
</comment>
<evidence type="ECO:0000256" key="1">
    <source>
        <dbReference type="ARBA" id="ARBA00001663"/>
    </source>
</evidence>
<dbReference type="InterPro" id="IPR036691">
    <property type="entry name" value="Endo/exonu/phosph_ase_sf"/>
</dbReference>
<evidence type="ECO:0000256" key="8">
    <source>
        <dbReference type="ARBA" id="ARBA00022614"/>
    </source>
</evidence>
<keyword evidence="27" id="KW-1185">Reference proteome</keyword>
<dbReference type="AlphaFoldDB" id="A0A9P4Q3J9"/>
<dbReference type="InterPro" id="IPR032675">
    <property type="entry name" value="LRR_dom_sf"/>
</dbReference>
<dbReference type="Gene3D" id="3.60.10.10">
    <property type="entry name" value="Endonuclease/exonuclease/phosphatase"/>
    <property type="match status" value="1"/>
</dbReference>
<evidence type="ECO:0000256" key="19">
    <source>
        <dbReference type="ARBA" id="ARBA00023475"/>
    </source>
</evidence>
<comment type="catalytic activity">
    <reaction evidence="1">
        <text>Exonucleolytic cleavage of poly(A) to 5'-AMP.</text>
        <dbReference type="EC" id="3.1.13.4"/>
    </reaction>
</comment>
<keyword evidence="9" id="KW-0540">Nuclease</keyword>
<evidence type="ECO:0000256" key="22">
    <source>
        <dbReference type="ARBA" id="ARBA00033317"/>
    </source>
</evidence>
<dbReference type="Pfam" id="PF03372">
    <property type="entry name" value="Exo_endo_phos"/>
    <property type="match status" value="2"/>
</dbReference>
<feature type="domain" description="Endonuclease/exonuclease/phosphatase" evidence="25">
    <location>
        <begin position="539"/>
        <end position="656"/>
    </location>
</feature>
<evidence type="ECO:0000313" key="27">
    <source>
        <dbReference type="Proteomes" id="UP000799441"/>
    </source>
</evidence>
<evidence type="ECO:0000256" key="18">
    <source>
        <dbReference type="ARBA" id="ARBA00023242"/>
    </source>
</evidence>
<evidence type="ECO:0000256" key="21">
    <source>
        <dbReference type="ARBA" id="ARBA00031469"/>
    </source>
</evidence>
<evidence type="ECO:0000256" key="2">
    <source>
        <dbReference type="ARBA" id="ARBA00001946"/>
    </source>
</evidence>
<evidence type="ECO:0000259" key="25">
    <source>
        <dbReference type="Pfam" id="PF03372"/>
    </source>
</evidence>
<dbReference type="InterPro" id="IPR050410">
    <property type="entry name" value="CCR4/nocturin_mRNA_transcr"/>
</dbReference>
<evidence type="ECO:0000256" key="10">
    <source>
        <dbReference type="ARBA" id="ARBA00022723"/>
    </source>
</evidence>
<keyword evidence="15" id="KW-0694">RNA-binding</keyword>
<evidence type="ECO:0000256" key="4">
    <source>
        <dbReference type="ARBA" id="ARBA00004496"/>
    </source>
</evidence>
<dbReference type="PROSITE" id="PS51450">
    <property type="entry name" value="LRR"/>
    <property type="match status" value="2"/>
</dbReference>
<dbReference type="InterPro" id="IPR001611">
    <property type="entry name" value="Leu-rich_rpt"/>
</dbReference>
<dbReference type="SUPFAM" id="SSF56219">
    <property type="entry name" value="DNase I-like"/>
    <property type="match status" value="1"/>
</dbReference>
<feature type="compositionally biased region" description="Gly residues" evidence="24">
    <location>
        <begin position="689"/>
        <end position="706"/>
    </location>
</feature>
<dbReference type="GO" id="GO:0004535">
    <property type="term" value="F:poly(A)-specific ribonuclease activity"/>
    <property type="evidence" value="ECO:0007669"/>
    <property type="project" value="UniProtKB-EC"/>
</dbReference>
<gene>
    <name evidence="26" type="ORF">K431DRAFT_233261</name>
</gene>
<dbReference type="Pfam" id="PF13855">
    <property type="entry name" value="LRR_8"/>
    <property type="match status" value="1"/>
</dbReference>
<protein>
    <recommendedName>
        <fullName evidence="19">CCR4-Not complex 3'-5'-exoribonuclease subunit Ccr4</fullName>
        <ecNumber evidence="6">3.1.13.4</ecNumber>
    </recommendedName>
    <alternativeName>
        <fullName evidence="20">Carbon catabolite repressor protein 4</fullName>
    </alternativeName>
    <alternativeName>
        <fullName evidence="21">Cytoplasmic deadenylase</fullName>
    </alternativeName>
    <alternativeName>
        <fullName evidence="22">Glucose-repressible alcohol dehydrogenase transcriptional effector</fullName>
    </alternativeName>
</protein>
<name>A0A9P4Q3J9_9PEZI</name>
<dbReference type="GO" id="GO:0005634">
    <property type="term" value="C:nucleus"/>
    <property type="evidence" value="ECO:0007669"/>
    <property type="project" value="UniProtKB-SubCell"/>
</dbReference>
<keyword evidence="13" id="KW-0269">Exonuclease</keyword>
<feature type="region of interest" description="Disordered" evidence="24">
    <location>
        <begin position="137"/>
        <end position="160"/>
    </location>
</feature>
<feature type="compositionally biased region" description="Basic and acidic residues" evidence="24">
    <location>
        <begin position="140"/>
        <end position="155"/>
    </location>
</feature>
<keyword evidence="14" id="KW-0460">Magnesium</keyword>
<keyword evidence="18" id="KW-0539">Nucleus</keyword>
<reference evidence="26" key="1">
    <citation type="journal article" date="2020" name="Stud. Mycol.">
        <title>101 Dothideomycetes genomes: a test case for predicting lifestyles and emergence of pathogens.</title>
        <authorList>
            <person name="Haridas S."/>
            <person name="Albert R."/>
            <person name="Binder M."/>
            <person name="Bloem J."/>
            <person name="Labutti K."/>
            <person name="Salamov A."/>
            <person name="Andreopoulos B."/>
            <person name="Baker S."/>
            <person name="Barry K."/>
            <person name="Bills G."/>
            <person name="Bluhm B."/>
            <person name="Cannon C."/>
            <person name="Castanera R."/>
            <person name="Culley D."/>
            <person name="Daum C."/>
            <person name="Ezra D."/>
            <person name="Gonzalez J."/>
            <person name="Henrissat B."/>
            <person name="Kuo A."/>
            <person name="Liang C."/>
            <person name="Lipzen A."/>
            <person name="Lutzoni F."/>
            <person name="Magnuson J."/>
            <person name="Mondo S."/>
            <person name="Nolan M."/>
            <person name="Ohm R."/>
            <person name="Pangilinan J."/>
            <person name="Park H.-J."/>
            <person name="Ramirez L."/>
            <person name="Alfaro M."/>
            <person name="Sun H."/>
            <person name="Tritt A."/>
            <person name="Yoshinaga Y."/>
            <person name="Zwiers L.-H."/>
            <person name="Turgeon B."/>
            <person name="Goodwin S."/>
            <person name="Spatafora J."/>
            <person name="Crous P."/>
            <person name="Grigoriev I."/>
        </authorList>
    </citation>
    <scope>NUCLEOTIDE SEQUENCE</scope>
    <source>
        <strain evidence="26">CBS 116435</strain>
    </source>
</reference>
<evidence type="ECO:0000256" key="13">
    <source>
        <dbReference type="ARBA" id="ARBA00022839"/>
    </source>
</evidence>
<dbReference type="InterPro" id="IPR005135">
    <property type="entry name" value="Endo/exonuclease/phosphatase"/>
</dbReference>
<evidence type="ECO:0000256" key="14">
    <source>
        <dbReference type="ARBA" id="ARBA00022842"/>
    </source>
</evidence>
<evidence type="ECO:0000256" key="20">
    <source>
        <dbReference type="ARBA" id="ARBA00030493"/>
    </source>
</evidence>
<evidence type="ECO:0000256" key="9">
    <source>
        <dbReference type="ARBA" id="ARBA00022722"/>
    </source>
</evidence>
<evidence type="ECO:0000256" key="6">
    <source>
        <dbReference type="ARBA" id="ARBA00012161"/>
    </source>
</evidence>
<keyword evidence="8" id="KW-0433">Leucine-rich repeat</keyword>
<evidence type="ECO:0000256" key="11">
    <source>
        <dbReference type="ARBA" id="ARBA00022737"/>
    </source>
</evidence>
<dbReference type="PANTHER" id="PTHR12121:SF100">
    <property type="entry name" value="POLY(A)-SPECIFIC RIBONUCLEASE"/>
    <property type="match status" value="1"/>
</dbReference>
<evidence type="ECO:0000256" key="23">
    <source>
        <dbReference type="ARBA" id="ARBA00045495"/>
    </source>
</evidence>
<dbReference type="PANTHER" id="PTHR12121">
    <property type="entry name" value="CARBON CATABOLITE REPRESSOR PROTEIN 4"/>
    <property type="match status" value="1"/>
</dbReference>
<comment type="similarity">
    <text evidence="5">Belongs to the CCR4/nocturin family.</text>
</comment>
<dbReference type="EC" id="3.1.13.4" evidence="6"/>
<dbReference type="GO" id="GO:0003723">
    <property type="term" value="F:RNA binding"/>
    <property type="evidence" value="ECO:0007669"/>
    <property type="project" value="UniProtKB-KW"/>
</dbReference>
<evidence type="ECO:0000256" key="7">
    <source>
        <dbReference type="ARBA" id="ARBA00022490"/>
    </source>
</evidence>
<dbReference type="Gene3D" id="3.80.10.10">
    <property type="entry name" value="Ribonuclease Inhibitor"/>
    <property type="match status" value="1"/>
</dbReference>
<sequence>MFNQNSHRQNHNILNGGAHHTFQPQMNLQKHFQNQGHGLGAHHLNSQHQDHTHGGHAFGNHQHTVSGSTLSHTTPQFTPAHLQNGTPLNIGALTKPPNEHWAEQMREHERMSLASDKPHFYARNVPHVSRMANATPGVENRLDGEDGVERRRPGDEPEEENTWQAIDFGGQGLKCMAQSLFQYNFLRKIYFNHNKLGWLPPQIGEMRNLTILDLSFNNLEFLPEEIGMLTNLKRLSLYNNNLQDLPLELGSLYQLEMLGIEGNPLRHDYKERIVEHGTQELIRFLREQIRPPALESDRPWIQLDDTEVPDKFSVLSWNTLCDRAATQAAYGYAPAEWLSWDLRKSSILEEIQHRDADVVALQEVDIESYNEFFRPNLAQSDYKGVYWPKSRAQTMGEKEAKVVDGCATFYKNSKYILLDKQLIIFSREAINRPDMKGEHDIYNRVMPRDHIAVVILLENRRTGSRLMVVNVHLAWQPWLKDVKVIQVAIMMEQLAKISEQWSKMPPCKDKEVFKFSSDVAEDGEADKKPEPAPSMKYDDGTQIPLIICSDFNSTRESGVVELITQGSLSNSHSDLGSYKYGDFTRHGMSHPFSLKSSYSSIGEMPFTNYTPDFREVIDYVWYSSTALHPTGLLGEIDPEYMKKVPGFPNYHFPSDHIDLMVEFSVKPRKERKQVEADFGPSSRSSGKDTSGGGSGRNNAGDGGGNGNSNSKS</sequence>
<evidence type="ECO:0000256" key="15">
    <source>
        <dbReference type="ARBA" id="ARBA00022884"/>
    </source>
</evidence>
<feature type="compositionally biased region" description="Low complexity" evidence="24">
    <location>
        <begin position="679"/>
        <end position="688"/>
    </location>
</feature>
<keyword evidence="12" id="KW-0378">Hydrolase</keyword>
<comment type="caution">
    <text evidence="26">The sequence shown here is derived from an EMBL/GenBank/DDBJ whole genome shotgun (WGS) entry which is preliminary data.</text>
</comment>
<evidence type="ECO:0000256" key="16">
    <source>
        <dbReference type="ARBA" id="ARBA00023015"/>
    </source>
</evidence>
<keyword evidence="7" id="KW-0963">Cytoplasm</keyword>
<dbReference type="EMBL" id="MU003845">
    <property type="protein sequence ID" value="KAF2717397.1"/>
    <property type="molecule type" value="Genomic_DNA"/>
</dbReference>
<proteinExistence type="inferred from homology"/>
<feature type="compositionally biased region" description="Polar residues" evidence="24">
    <location>
        <begin position="61"/>
        <end position="87"/>
    </location>
</feature>
<evidence type="ECO:0000256" key="12">
    <source>
        <dbReference type="ARBA" id="ARBA00022801"/>
    </source>
</evidence>
<keyword evidence="10" id="KW-0479">Metal-binding</keyword>
<comment type="subcellular location">
    <subcellularLocation>
        <location evidence="4">Cytoplasm</location>
    </subcellularLocation>
    <subcellularLocation>
        <location evidence="3">Nucleus</location>
    </subcellularLocation>
</comment>
<evidence type="ECO:0000256" key="17">
    <source>
        <dbReference type="ARBA" id="ARBA00023163"/>
    </source>
</evidence>
<evidence type="ECO:0000313" key="26">
    <source>
        <dbReference type="EMBL" id="KAF2717397.1"/>
    </source>
</evidence>
<keyword evidence="11" id="KW-0677">Repeat</keyword>
<dbReference type="InterPro" id="IPR003591">
    <property type="entry name" value="Leu-rich_rpt_typical-subtyp"/>
</dbReference>
<dbReference type="GO" id="GO:0005737">
    <property type="term" value="C:cytoplasm"/>
    <property type="evidence" value="ECO:0007669"/>
    <property type="project" value="UniProtKB-SubCell"/>
</dbReference>
<dbReference type="Proteomes" id="UP000799441">
    <property type="component" value="Unassembled WGS sequence"/>
</dbReference>
<feature type="region of interest" description="Disordered" evidence="24">
    <location>
        <begin position="670"/>
        <end position="712"/>
    </location>
</feature>
<dbReference type="GO" id="GO:0046872">
    <property type="term" value="F:metal ion binding"/>
    <property type="evidence" value="ECO:0007669"/>
    <property type="project" value="UniProtKB-KW"/>
</dbReference>
<feature type="domain" description="Endonuclease/exonuclease/phosphatase" evidence="25">
    <location>
        <begin position="315"/>
        <end position="427"/>
    </location>
</feature>
<feature type="region of interest" description="Disordered" evidence="24">
    <location>
        <begin position="36"/>
        <end position="95"/>
    </location>
</feature>